<dbReference type="OrthoDB" id="5432174at2"/>
<dbReference type="AlphaFoldDB" id="A0A0C7NZJ0"/>
<comment type="similarity">
    <text evidence="1">Belongs to the RemA family.</text>
</comment>
<dbReference type="NCBIfam" id="NF003315">
    <property type="entry name" value="PRK04323.1"/>
    <property type="match status" value="1"/>
</dbReference>
<evidence type="ECO:0000313" key="2">
    <source>
        <dbReference type="EMBL" id="CEP77425.1"/>
    </source>
</evidence>
<dbReference type="STRING" id="1006576.DTL3_0091"/>
<dbReference type="RefSeq" id="WP_045087048.1">
    <property type="nucleotide sequence ID" value="NZ_LN824141.1"/>
</dbReference>
<dbReference type="PANTHER" id="PTHR38449">
    <property type="entry name" value="REGULATORY PROTEIN TM_1690-RELATED"/>
    <property type="match status" value="1"/>
</dbReference>
<accession>A0A0C7NZJ0</accession>
<dbReference type="PANTHER" id="PTHR38449:SF1">
    <property type="entry name" value="REGULATORY PROTEIN SSL2874-RELATED"/>
    <property type="match status" value="1"/>
</dbReference>
<dbReference type="InterPro" id="IPR007169">
    <property type="entry name" value="RemA-like"/>
</dbReference>
<organism evidence="2 3">
    <name type="scientific">Defluviitoga tunisiensis</name>
    <dbReference type="NCBI Taxonomy" id="1006576"/>
    <lineage>
        <taxon>Bacteria</taxon>
        <taxon>Thermotogati</taxon>
        <taxon>Thermotogota</taxon>
        <taxon>Thermotogae</taxon>
        <taxon>Petrotogales</taxon>
        <taxon>Petrotogaceae</taxon>
        <taxon>Defluviitoga</taxon>
    </lineage>
</organism>
<dbReference type="HAMAP" id="MF_01503">
    <property type="entry name" value="RemA"/>
    <property type="match status" value="1"/>
</dbReference>
<name>A0A0C7NZJ0_DEFTU</name>
<dbReference type="EMBL" id="LN824141">
    <property type="protein sequence ID" value="CEP77425.1"/>
    <property type="molecule type" value="Genomic_DNA"/>
</dbReference>
<dbReference type="Pfam" id="PF04025">
    <property type="entry name" value="RemA-like"/>
    <property type="match status" value="1"/>
</dbReference>
<reference evidence="3" key="1">
    <citation type="submission" date="2014-11" db="EMBL/GenBank/DDBJ databases">
        <authorList>
            <person name="Wibberg D."/>
        </authorList>
    </citation>
    <scope>NUCLEOTIDE SEQUENCE [LARGE SCALE GENOMIC DNA]</scope>
    <source>
        <strain evidence="3">L3</strain>
    </source>
</reference>
<evidence type="ECO:0000256" key="1">
    <source>
        <dbReference type="HAMAP-Rule" id="MF_01503"/>
    </source>
</evidence>
<proteinExistence type="inferred from homology"/>
<sequence length="95" mass="10752">MYGLINIGFGNLVVGDRVIAIVNPSSQPLKRLKDIADQQGKLLEVNHGRKTRAYIITDSGHVIASAIQPETITNRFLQNFYEIEKVLDKIRKENF</sequence>
<dbReference type="KEGG" id="dtn:DTL3_0091"/>
<keyword evidence="3" id="KW-1185">Reference proteome</keyword>
<protein>
    <recommendedName>
        <fullName evidence="1">Putative regulatory protein DTL3_0091</fullName>
    </recommendedName>
</protein>
<gene>
    <name evidence="2" type="ORF">DTL3_0091</name>
</gene>
<dbReference type="HOGENOM" id="CLU_165326_0_0_0"/>
<dbReference type="Proteomes" id="UP000032809">
    <property type="component" value="Chromosome I"/>
</dbReference>
<evidence type="ECO:0000313" key="3">
    <source>
        <dbReference type="Proteomes" id="UP000032809"/>
    </source>
</evidence>